<feature type="region of interest" description="Disordered" evidence="1">
    <location>
        <begin position="1"/>
        <end position="52"/>
    </location>
</feature>
<gene>
    <name evidence="2" type="ORF">PECUL_23A036622</name>
</gene>
<evidence type="ECO:0000313" key="3">
    <source>
        <dbReference type="Proteomes" id="UP001295444"/>
    </source>
</evidence>
<protein>
    <submittedName>
        <fullName evidence="2">Uncharacterized protein</fullName>
    </submittedName>
</protein>
<feature type="non-terminal residue" evidence="2">
    <location>
        <position position="52"/>
    </location>
</feature>
<name>A0AAD1SCI1_PELCU</name>
<organism evidence="2 3">
    <name type="scientific">Pelobates cultripes</name>
    <name type="common">Western spadefoot toad</name>
    <dbReference type="NCBI Taxonomy" id="61616"/>
    <lineage>
        <taxon>Eukaryota</taxon>
        <taxon>Metazoa</taxon>
        <taxon>Chordata</taxon>
        <taxon>Craniata</taxon>
        <taxon>Vertebrata</taxon>
        <taxon>Euteleostomi</taxon>
        <taxon>Amphibia</taxon>
        <taxon>Batrachia</taxon>
        <taxon>Anura</taxon>
        <taxon>Pelobatoidea</taxon>
        <taxon>Pelobatidae</taxon>
        <taxon>Pelobates</taxon>
    </lineage>
</organism>
<dbReference type="EMBL" id="OW240916">
    <property type="protein sequence ID" value="CAH2294380.1"/>
    <property type="molecule type" value="Genomic_DNA"/>
</dbReference>
<reference evidence="2" key="1">
    <citation type="submission" date="2022-03" db="EMBL/GenBank/DDBJ databases">
        <authorList>
            <person name="Alioto T."/>
            <person name="Alioto T."/>
            <person name="Gomez Garrido J."/>
        </authorList>
    </citation>
    <scope>NUCLEOTIDE SEQUENCE</scope>
</reference>
<dbReference type="AlphaFoldDB" id="A0AAD1SCI1"/>
<dbReference type="Proteomes" id="UP001295444">
    <property type="component" value="Chromosome 05"/>
</dbReference>
<accession>A0AAD1SCI1</accession>
<keyword evidence="3" id="KW-1185">Reference proteome</keyword>
<sequence>MAQQKGKRNPDKPDKNGFFTAQNQPPRAQSAPDQDGDDTLPLQGSPGETALP</sequence>
<proteinExistence type="predicted"/>
<evidence type="ECO:0000313" key="2">
    <source>
        <dbReference type="EMBL" id="CAH2294380.1"/>
    </source>
</evidence>
<evidence type="ECO:0000256" key="1">
    <source>
        <dbReference type="SAM" id="MobiDB-lite"/>
    </source>
</evidence>